<name>A0A1E4TXG6_PACTA</name>
<dbReference type="OrthoDB" id="5328412at2759"/>
<reference evidence="3" key="1">
    <citation type="submission" date="2016-05" db="EMBL/GenBank/DDBJ databases">
        <title>Comparative genomics of biotechnologically important yeasts.</title>
        <authorList>
            <consortium name="DOE Joint Genome Institute"/>
            <person name="Riley R."/>
            <person name="Haridas S."/>
            <person name="Wolfe K.H."/>
            <person name="Lopes M.R."/>
            <person name="Hittinger C.T."/>
            <person name="Goker M."/>
            <person name="Salamov A."/>
            <person name="Wisecaver J."/>
            <person name="Long T.M."/>
            <person name="Aerts A.L."/>
            <person name="Barry K."/>
            <person name="Choi C."/>
            <person name="Clum A."/>
            <person name="Coughlan A.Y."/>
            <person name="Deshpande S."/>
            <person name="Douglass A.P."/>
            <person name="Hanson S.J."/>
            <person name="Klenk H.-P."/>
            <person name="Labutti K."/>
            <person name="Lapidus A."/>
            <person name="Lindquist E."/>
            <person name="Lipzen A."/>
            <person name="Meier-Kolthoff J.P."/>
            <person name="Ohm R.A."/>
            <person name="Otillar R.P."/>
            <person name="Pangilinan J."/>
            <person name="Peng Y."/>
            <person name="Rokas A."/>
            <person name="Rosa C.A."/>
            <person name="Scheuner C."/>
            <person name="Sibirny A.A."/>
            <person name="Slot J.C."/>
            <person name="Stielow J.B."/>
            <person name="Sun H."/>
            <person name="Kurtzman C.P."/>
            <person name="Blackwell M."/>
            <person name="Grigoriev I.V."/>
            <person name="Jeffries T.W."/>
        </authorList>
    </citation>
    <scope>NUCLEOTIDE SEQUENCE [LARGE SCALE GENOMIC DNA]</scope>
    <source>
        <strain evidence="3">NRRL Y-2460</strain>
    </source>
</reference>
<evidence type="ECO:0000313" key="2">
    <source>
        <dbReference type="EMBL" id="ODV96483.1"/>
    </source>
</evidence>
<sequence>MIEDMKRKKNPTNNDKQLVTADDFSDEAIQDEDSGDRWFSSDLTKSLRFYQKAYEHYDDSVRASNDDLSKLDTYYNIARLLFHVYNNFVRPDCIMLVDPFSNVADCLNSENGVVKDLDFIIKYHEFALGKFNELNKNSFDLIYNTALIYLEFIEDQDINKDVDFDFEDLIRIGLNSANLFTRHLEHLILELNELIQNFNFNQPQSPSEENSTVSKDQSQSFEEQEIITPSVALETIITSYKLLQSLYELVTNGPQLEYLNSRFNNFLNFLDNSSLSLMKNFGLLSPTNGVFDHLSDEDINNLKIAKKSLLSSMNDDINEIVKIWEENEQIEIPEYYMSYGDSLQNFLDKISTSSNLTISNQELWNLYSKMLNIYKKSQLLVDAKYQISKTKEVASSLIYFLGSLMIKRADLEILRVSLENIELSDQNRQILIKNAKNLLKSAVNITNLSSVGLRENIFDKLNRFKKRNESTLRLYILEGKTSNQELDKVFNNNRNSWVFIINMI</sequence>
<gene>
    <name evidence="2" type="ORF">PACTADRAFT_2776</name>
</gene>
<keyword evidence="3" id="KW-1185">Reference proteome</keyword>
<evidence type="ECO:0000313" key="3">
    <source>
        <dbReference type="Proteomes" id="UP000094236"/>
    </source>
</evidence>
<dbReference type="Proteomes" id="UP000094236">
    <property type="component" value="Unassembled WGS sequence"/>
</dbReference>
<dbReference type="EMBL" id="KV454013">
    <property type="protein sequence ID" value="ODV96483.1"/>
    <property type="molecule type" value="Genomic_DNA"/>
</dbReference>
<evidence type="ECO:0000256" key="1">
    <source>
        <dbReference type="SAM" id="MobiDB-lite"/>
    </source>
</evidence>
<feature type="region of interest" description="Disordered" evidence="1">
    <location>
        <begin position="1"/>
        <end position="24"/>
    </location>
</feature>
<dbReference type="AlphaFoldDB" id="A0A1E4TXG6"/>
<organism evidence="2 3">
    <name type="scientific">Pachysolen tannophilus NRRL Y-2460</name>
    <dbReference type="NCBI Taxonomy" id="669874"/>
    <lineage>
        <taxon>Eukaryota</taxon>
        <taxon>Fungi</taxon>
        <taxon>Dikarya</taxon>
        <taxon>Ascomycota</taxon>
        <taxon>Saccharomycotina</taxon>
        <taxon>Pichiomycetes</taxon>
        <taxon>Pachysolenaceae</taxon>
        <taxon>Pachysolen</taxon>
    </lineage>
</organism>
<accession>A0A1E4TXG6</accession>
<proteinExistence type="predicted"/>
<protein>
    <submittedName>
        <fullName evidence="2">Uncharacterized protein</fullName>
    </submittedName>
</protein>